<name>A0A285LEX2_9NOCA</name>
<evidence type="ECO:0000313" key="3">
    <source>
        <dbReference type="Proteomes" id="UP000219565"/>
    </source>
</evidence>
<dbReference type="EMBL" id="OBEG01000003">
    <property type="protein sequence ID" value="SNY82547.1"/>
    <property type="molecule type" value="Genomic_DNA"/>
</dbReference>
<protein>
    <submittedName>
        <fullName evidence="2">Uncharacterized protein</fullName>
    </submittedName>
</protein>
<organism evidence="2 3">
    <name type="scientific">Nocardia amikacinitolerans</name>
    <dbReference type="NCBI Taxonomy" id="756689"/>
    <lineage>
        <taxon>Bacteria</taxon>
        <taxon>Bacillati</taxon>
        <taxon>Actinomycetota</taxon>
        <taxon>Actinomycetes</taxon>
        <taxon>Mycobacteriales</taxon>
        <taxon>Nocardiaceae</taxon>
        <taxon>Nocardia</taxon>
    </lineage>
</organism>
<keyword evidence="3" id="KW-1185">Reference proteome</keyword>
<dbReference type="AlphaFoldDB" id="A0A285LEX2"/>
<evidence type="ECO:0000313" key="2">
    <source>
        <dbReference type="EMBL" id="SNY82547.1"/>
    </source>
</evidence>
<feature type="region of interest" description="Disordered" evidence="1">
    <location>
        <begin position="32"/>
        <end position="55"/>
    </location>
</feature>
<evidence type="ECO:0000256" key="1">
    <source>
        <dbReference type="SAM" id="MobiDB-lite"/>
    </source>
</evidence>
<gene>
    <name evidence="2" type="ORF">SAMN04244553_3444</name>
</gene>
<sequence length="55" mass="5961">MEAQRRRTWHAYTDTGYHGVFSAAWSRMRQTPAAADAGHGAGDQGACRQAAPAWA</sequence>
<dbReference type="Proteomes" id="UP000219565">
    <property type="component" value="Unassembled WGS sequence"/>
</dbReference>
<reference evidence="2 3" key="1">
    <citation type="submission" date="2017-09" db="EMBL/GenBank/DDBJ databases">
        <authorList>
            <person name="Ehlers B."/>
            <person name="Leendertz F.H."/>
        </authorList>
    </citation>
    <scope>NUCLEOTIDE SEQUENCE [LARGE SCALE GENOMIC DNA]</scope>
    <source>
        <strain evidence="2 3">DSM 45537</strain>
    </source>
</reference>
<proteinExistence type="predicted"/>
<accession>A0A285LEX2</accession>